<evidence type="ECO:0000313" key="4">
    <source>
        <dbReference type="Proteomes" id="UP000032180"/>
    </source>
</evidence>
<feature type="region of interest" description="Disordered" evidence="1">
    <location>
        <begin position="455"/>
        <end position="491"/>
    </location>
</feature>
<dbReference type="EnsemblPlants" id="LPERR03G32710.1">
    <property type="protein sequence ID" value="LPERR03G32710.1"/>
    <property type="gene ID" value="LPERR03G32710"/>
</dbReference>
<reference evidence="3" key="3">
    <citation type="submission" date="2015-04" db="UniProtKB">
        <authorList>
            <consortium name="EnsemblPlants"/>
        </authorList>
    </citation>
    <scope>IDENTIFICATION</scope>
</reference>
<dbReference type="InterPro" id="IPR001357">
    <property type="entry name" value="BRCT_dom"/>
</dbReference>
<dbReference type="eggNOG" id="ENOG502RDA7">
    <property type="taxonomic scope" value="Eukaryota"/>
</dbReference>
<proteinExistence type="predicted"/>
<dbReference type="GO" id="GO:0045944">
    <property type="term" value="P:positive regulation of transcription by RNA polymerase II"/>
    <property type="evidence" value="ECO:0007669"/>
    <property type="project" value="TreeGrafter"/>
</dbReference>
<reference evidence="3 4" key="1">
    <citation type="submission" date="2012-08" db="EMBL/GenBank/DDBJ databases">
        <title>Oryza genome evolution.</title>
        <authorList>
            <person name="Wing R.A."/>
        </authorList>
    </citation>
    <scope>NUCLEOTIDE SEQUENCE</scope>
</reference>
<dbReference type="PROSITE" id="PS50172">
    <property type="entry name" value="BRCT"/>
    <property type="match status" value="2"/>
</dbReference>
<evidence type="ECO:0000313" key="3">
    <source>
        <dbReference type="EnsemblPlants" id="LPERR03G32710.1"/>
    </source>
</evidence>
<evidence type="ECO:0000256" key="1">
    <source>
        <dbReference type="SAM" id="MobiDB-lite"/>
    </source>
</evidence>
<feature type="region of interest" description="Disordered" evidence="1">
    <location>
        <begin position="150"/>
        <end position="184"/>
    </location>
</feature>
<dbReference type="GO" id="GO:0042393">
    <property type="term" value="F:histone binding"/>
    <property type="evidence" value="ECO:0007669"/>
    <property type="project" value="TreeGrafter"/>
</dbReference>
<accession>A0A0D9W0L0</accession>
<sequence length="890" mass="97809">MSTCGYHSPCFSEDIAFLPQWLQPHRPPVVADEHREDIAGVSSPSCENCVFVGDPAQEQHSCLNAMANAASCSGFRLHLSGDESTPTGTSTCNGNVVPFSLHLSSESAAQLSATQANDKPQILNSATCKGLLDGFCTDGQAQEIKRALQNKSQAKDLQQNSEMASEKINKSCDSKGHNRHQLSGGKVNVRKLRNADVNDAVELSIAASEAMVIAEMVRLDSQSDKLATTALEAALHVKEARKWCFLEELEHPRGSESDLDETDGLSELYENEMLDAFQDVGLSLVQTACASQGLKTSGLKQKRSQVSSNPCDAEACLLDICSSEKQNIRWNSHDADANDYVSDSLARSHNKEGGVVAVQTNVGTRKHVKGLFNNETSFISESMDGMDEFPSASRIASMEIAVSSRASFLHKTEVSREENQGAEAAQLCSQDVCSSLSLVDPFCSIVPCSIPCNEGPPSQAPECKQSKEEEEELTSPKESPLKQDLGGEAGPSCMPVPNILFRRTKYSSLKPFSTIAPRSYVSGSLETHNDVDMAVCQQERFTAVTLNKKIRRVQASKLFVGNNVEAGDLQEFPKVLKKPTYAQGVSEHRNTKQNLKRKKAQFPEAKISTRKTKNIRRAQTKSRFCWSDSRLIDLIEPREYTDNKEAIFHGLDFLLTGFQSHKEKEIESLIRKFGGYVLSKVPLCPLGKRSKLAELARSKPPIVLSPKKVSTAKFLYGCAINSWVLNPSWLLDSIQASVLLPPAKYFIRQVHGLKSNSMFDQSLHLKNKTLLFDGVGFLILGKISFCSKFSNIIKHGGGQVYVSLQGLVQSLKDRSSSHGIILVANEASASRHLSYCGLEHDIKTAPASWVIGSLYSAKLIPLKKDRCASFRRIKMPSFQKQQAFDMSQEI</sequence>
<dbReference type="STRING" id="77586.A0A0D9W0L0"/>
<dbReference type="Proteomes" id="UP000032180">
    <property type="component" value="Chromosome 3"/>
</dbReference>
<evidence type="ECO:0000259" key="2">
    <source>
        <dbReference type="PROSITE" id="PS50172"/>
    </source>
</evidence>
<keyword evidence="4" id="KW-1185">Reference proteome</keyword>
<dbReference type="InterPro" id="IPR036420">
    <property type="entry name" value="BRCT_dom_sf"/>
</dbReference>
<dbReference type="FunFam" id="3.40.50.10190:FF:000090">
    <property type="entry name" value="BRCA1 C Terminus domain containing protein expressed"/>
    <property type="match status" value="1"/>
</dbReference>
<dbReference type="Gramene" id="LPERR03G32710.1">
    <property type="protein sequence ID" value="LPERR03G32710.1"/>
    <property type="gene ID" value="LPERR03G32710"/>
</dbReference>
<dbReference type="InterPro" id="IPR047252">
    <property type="entry name" value="TP53BP1-like"/>
</dbReference>
<dbReference type="PANTHER" id="PTHR15321">
    <property type="entry name" value="TUMOR SUPPRESSOR P53-BINDING PROTEIN 1"/>
    <property type="match status" value="1"/>
</dbReference>
<protein>
    <recommendedName>
        <fullName evidence="2">BRCT domain-containing protein</fullName>
    </recommendedName>
</protein>
<feature type="domain" description="BRCT" evidence="2">
    <location>
        <begin position="643"/>
        <end position="747"/>
    </location>
</feature>
<dbReference type="SMART" id="SM00292">
    <property type="entry name" value="BRCT"/>
    <property type="match status" value="2"/>
</dbReference>
<dbReference type="FunFam" id="3.40.50.10190:FF:000081">
    <property type="entry name" value="BRCA1 C Terminus domain containing protein expressed"/>
    <property type="match status" value="1"/>
</dbReference>
<dbReference type="SUPFAM" id="SSF52113">
    <property type="entry name" value="BRCT domain"/>
    <property type="match status" value="2"/>
</dbReference>
<dbReference type="GO" id="GO:0005634">
    <property type="term" value="C:nucleus"/>
    <property type="evidence" value="ECO:0007669"/>
    <property type="project" value="TreeGrafter"/>
</dbReference>
<feature type="domain" description="BRCT" evidence="2">
    <location>
        <begin position="767"/>
        <end position="863"/>
    </location>
</feature>
<dbReference type="AlphaFoldDB" id="A0A0D9W0L0"/>
<dbReference type="HOGENOM" id="CLU_011089_0_0_1"/>
<name>A0A0D9W0L0_9ORYZ</name>
<dbReference type="Gene3D" id="3.40.50.10190">
    <property type="entry name" value="BRCT domain"/>
    <property type="match status" value="2"/>
</dbReference>
<feature type="compositionally biased region" description="Basic and acidic residues" evidence="1">
    <location>
        <begin position="164"/>
        <end position="176"/>
    </location>
</feature>
<feature type="compositionally biased region" description="Polar residues" evidence="1">
    <location>
        <begin position="150"/>
        <end position="163"/>
    </location>
</feature>
<reference evidence="4" key="2">
    <citation type="submission" date="2013-12" db="EMBL/GenBank/DDBJ databases">
        <authorList>
            <person name="Yu Y."/>
            <person name="Lee S."/>
            <person name="de Baynast K."/>
            <person name="Wissotski M."/>
            <person name="Liu L."/>
            <person name="Talag J."/>
            <person name="Goicoechea J."/>
            <person name="Angelova A."/>
            <person name="Jetty R."/>
            <person name="Kudrna D."/>
            <person name="Golser W."/>
            <person name="Rivera L."/>
            <person name="Zhang J."/>
            <person name="Wing R."/>
        </authorList>
    </citation>
    <scope>NUCLEOTIDE SEQUENCE</scope>
</reference>
<dbReference type="PANTHER" id="PTHR15321:SF3">
    <property type="entry name" value="TP53-BINDING PROTEIN 1"/>
    <property type="match status" value="1"/>
</dbReference>
<dbReference type="GO" id="GO:0000077">
    <property type="term" value="P:DNA damage checkpoint signaling"/>
    <property type="evidence" value="ECO:0007669"/>
    <property type="project" value="TreeGrafter"/>
</dbReference>
<organism evidence="3 4">
    <name type="scientific">Leersia perrieri</name>
    <dbReference type="NCBI Taxonomy" id="77586"/>
    <lineage>
        <taxon>Eukaryota</taxon>
        <taxon>Viridiplantae</taxon>
        <taxon>Streptophyta</taxon>
        <taxon>Embryophyta</taxon>
        <taxon>Tracheophyta</taxon>
        <taxon>Spermatophyta</taxon>
        <taxon>Magnoliopsida</taxon>
        <taxon>Liliopsida</taxon>
        <taxon>Poales</taxon>
        <taxon>Poaceae</taxon>
        <taxon>BOP clade</taxon>
        <taxon>Oryzoideae</taxon>
        <taxon>Oryzeae</taxon>
        <taxon>Oryzinae</taxon>
        <taxon>Leersia</taxon>
    </lineage>
</organism>